<dbReference type="InterPro" id="IPR002528">
    <property type="entry name" value="MATE_fam"/>
</dbReference>
<comment type="caution">
    <text evidence="7">The sequence shown here is derived from an EMBL/GenBank/DDBJ whole genome shotgun (WGS) entry which is preliminary data.</text>
</comment>
<name>A0ABV8U0Y0_9ACTN</name>
<feature type="transmembrane region" description="Helical" evidence="6">
    <location>
        <begin position="414"/>
        <end position="432"/>
    </location>
</feature>
<evidence type="ECO:0000256" key="2">
    <source>
        <dbReference type="ARBA" id="ARBA00010199"/>
    </source>
</evidence>
<feature type="transmembrane region" description="Helical" evidence="6">
    <location>
        <begin position="176"/>
        <end position="197"/>
    </location>
</feature>
<dbReference type="Proteomes" id="UP001595823">
    <property type="component" value="Unassembled WGS sequence"/>
</dbReference>
<evidence type="ECO:0000256" key="3">
    <source>
        <dbReference type="ARBA" id="ARBA00022692"/>
    </source>
</evidence>
<feature type="transmembrane region" description="Helical" evidence="6">
    <location>
        <begin position="143"/>
        <end position="164"/>
    </location>
</feature>
<keyword evidence="5 6" id="KW-0472">Membrane</keyword>
<dbReference type="PANTHER" id="PTHR42893">
    <property type="entry name" value="PROTEIN DETOXIFICATION 44, CHLOROPLASTIC-RELATED"/>
    <property type="match status" value="1"/>
</dbReference>
<keyword evidence="4 6" id="KW-1133">Transmembrane helix</keyword>
<feature type="transmembrane region" description="Helical" evidence="6">
    <location>
        <begin position="280"/>
        <end position="299"/>
    </location>
</feature>
<organism evidence="7 8">
    <name type="scientific">Salininema proteolyticum</name>
    <dbReference type="NCBI Taxonomy" id="1607685"/>
    <lineage>
        <taxon>Bacteria</taxon>
        <taxon>Bacillati</taxon>
        <taxon>Actinomycetota</taxon>
        <taxon>Actinomycetes</taxon>
        <taxon>Glycomycetales</taxon>
        <taxon>Glycomycetaceae</taxon>
        <taxon>Salininema</taxon>
    </lineage>
</organism>
<keyword evidence="8" id="KW-1185">Reference proteome</keyword>
<feature type="transmembrane region" description="Helical" evidence="6">
    <location>
        <begin position="320"/>
        <end position="345"/>
    </location>
</feature>
<feature type="transmembrane region" description="Helical" evidence="6">
    <location>
        <begin position="245"/>
        <end position="268"/>
    </location>
</feature>
<evidence type="ECO:0000256" key="5">
    <source>
        <dbReference type="ARBA" id="ARBA00023136"/>
    </source>
</evidence>
<dbReference type="EMBL" id="JBHSDK010000021">
    <property type="protein sequence ID" value="MFC4336750.1"/>
    <property type="molecule type" value="Genomic_DNA"/>
</dbReference>
<accession>A0ABV8U0Y0</accession>
<sequence length="449" mass="46951">MTSQQQERKPAPEGAGSAVSLRRIVALSLPALVVLAAEPIYMLIDTAVVGHLGARPLAALALGTTVMGLAAWIGAILAYGTTARAARRYGAGDRAGAVAEGVQGTWLALIAGAVMVAGVQVFAGPLSHALADDPVVASEAERWLRTAIFGAPFLLVTAAGQGWMRALQDTKRPMRFVGLGFAVAAVLTPTLVYPAGLGLHGSAIANVIAQAIAGSLFLWALRRERVPLAIHLPLMRRQLTANRDLLVRGAAMQACFISATAVAARIGADALAAHQIGIQLWYAIALALDAVAIAAQALIGADLGAGNTVRAKATAKRLTWIGLGYGVVFLVGLAATFWFLGGLFTSSGAVVSQLGHVWGWMIVLMPVAGVVYALDGVLIGAGDLRFMRNMNVAAAVSWLPFTWLTLAFGWGLSGIWAGLTCFMAVRLVFIVWRMYQGTWLVAGADLNAR</sequence>
<comment type="similarity">
    <text evidence="2">Belongs to the multi antimicrobial extrusion (MATE) (TC 2.A.66.1) family.</text>
</comment>
<feature type="transmembrane region" description="Helical" evidence="6">
    <location>
        <begin position="56"/>
        <end position="80"/>
    </location>
</feature>
<evidence type="ECO:0000256" key="1">
    <source>
        <dbReference type="ARBA" id="ARBA00004141"/>
    </source>
</evidence>
<feature type="transmembrane region" description="Helical" evidence="6">
    <location>
        <begin position="203"/>
        <end position="221"/>
    </location>
</feature>
<feature type="transmembrane region" description="Helical" evidence="6">
    <location>
        <begin position="24"/>
        <end position="44"/>
    </location>
</feature>
<dbReference type="PANTHER" id="PTHR42893:SF46">
    <property type="entry name" value="PROTEIN DETOXIFICATION 44, CHLOROPLASTIC"/>
    <property type="match status" value="1"/>
</dbReference>
<dbReference type="NCBIfam" id="TIGR00797">
    <property type="entry name" value="matE"/>
    <property type="match status" value="1"/>
</dbReference>
<evidence type="ECO:0000256" key="6">
    <source>
        <dbReference type="SAM" id="Phobius"/>
    </source>
</evidence>
<gene>
    <name evidence="7" type="ORF">ACFPET_16235</name>
</gene>
<comment type="subcellular location">
    <subcellularLocation>
        <location evidence="1">Membrane</location>
        <topology evidence="1">Multi-pass membrane protein</topology>
    </subcellularLocation>
</comment>
<dbReference type="InterPro" id="IPR044644">
    <property type="entry name" value="DinF-like"/>
</dbReference>
<feature type="transmembrane region" description="Helical" evidence="6">
    <location>
        <begin position="101"/>
        <end position="123"/>
    </location>
</feature>
<evidence type="ECO:0000256" key="4">
    <source>
        <dbReference type="ARBA" id="ARBA00022989"/>
    </source>
</evidence>
<dbReference type="CDD" id="cd13136">
    <property type="entry name" value="MATE_DinF_like"/>
    <property type="match status" value="1"/>
</dbReference>
<protein>
    <submittedName>
        <fullName evidence="7">MATE family efflux transporter</fullName>
    </submittedName>
</protein>
<feature type="transmembrane region" description="Helical" evidence="6">
    <location>
        <begin position="390"/>
        <end position="408"/>
    </location>
</feature>
<proteinExistence type="inferred from homology"/>
<dbReference type="RefSeq" id="WP_380622971.1">
    <property type="nucleotide sequence ID" value="NZ_JBHSDK010000021.1"/>
</dbReference>
<keyword evidence="3 6" id="KW-0812">Transmembrane</keyword>
<dbReference type="Pfam" id="PF01554">
    <property type="entry name" value="MatE"/>
    <property type="match status" value="2"/>
</dbReference>
<feature type="transmembrane region" description="Helical" evidence="6">
    <location>
        <begin position="357"/>
        <end position="378"/>
    </location>
</feature>
<evidence type="ECO:0000313" key="8">
    <source>
        <dbReference type="Proteomes" id="UP001595823"/>
    </source>
</evidence>
<evidence type="ECO:0000313" key="7">
    <source>
        <dbReference type="EMBL" id="MFC4336750.1"/>
    </source>
</evidence>
<reference evidence="8" key="1">
    <citation type="journal article" date="2019" name="Int. J. Syst. Evol. Microbiol.">
        <title>The Global Catalogue of Microorganisms (GCM) 10K type strain sequencing project: providing services to taxonomists for standard genome sequencing and annotation.</title>
        <authorList>
            <consortium name="The Broad Institute Genomics Platform"/>
            <consortium name="The Broad Institute Genome Sequencing Center for Infectious Disease"/>
            <person name="Wu L."/>
            <person name="Ma J."/>
        </authorList>
    </citation>
    <scope>NUCLEOTIDE SEQUENCE [LARGE SCALE GENOMIC DNA]</scope>
    <source>
        <strain evidence="8">IBRC-M 10908</strain>
    </source>
</reference>